<organism evidence="5 6">
    <name type="scientific">Cognatishimia maritima</name>
    <dbReference type="NCBI Taxonomy" id="870908"/>
    <lineage>
        <taxon>Bacteria</taxon>
        <taxon>Pseudomonadati</taxon>
        <taxon>Pseudomonadota</taxon>
        <taxon>Alphaproteobacteria</taxon>
        <taxon>Rhodobacterales</taxon>
        <taxon>Paracoccaceae</taxon>
        <taxon>Cognatishimia</taxon>
    </lineage>
</organism>
<proteinExistence type="predicted"/>
<dbReference type="RefSeq" id="WP_072793883.1">
    <property type="nucleotide sequence ID" value="NZ_FQWM01000007.1"/>
</dbReference>
<keyword evidence="4" id="KW-0732">Signal</keyword>
<dbReference type="EMBL" id="FQWM01000007">
    <property type="protein sequence ID" value="SHH69169.1"/>
    <property type="molecule type" value="Genomic_DNA"/>
</dbReference>
<dbReference type="PANTHER" id="PTHR22904">
    <property type="entry name" value="TPR REPEAT CONTAINING PROTEIN"/>
    <property type="match status" value="1"/>
</dbReference>
<evidence type="ECO:0000313" key="6">
    <source>
        <dbReference type="Proteomes" id="UP000184211"/>
    </source>
</evidence>
<feature type="signal peptide" evidence="4">
    <location>
        <begin position="1"/>
        <end position="27"/>
    </location>
</feature>
<dbReference type="PROSITE" id="PS50005">
    <property type="entry name" value="TPR"/>
    <property type="match status" value="1"/>
</dbReference>
<sequence>MTMLSNFLKPAVAAAALLALLNSAVVADTDRLTQLMQELQTADPQEARRIAADIQLEWEKSGSATADLLLSRGRKAMDAGNFASAIEHFTALTDHAPEFAEGWVSRAMAFAQSEKYGLALDDIETALEINPQHFEAIIGLGAILEMIRQPEAAYEAYQMVRPIHPHHPAVTEALERLEPVAKGRKL</sequence>
<dbReference type="AlphaFoldDB" id="A0A1M5V1S8"/>
<evidence type="ECO:0000256" key="4">
    <source>
        <dbReference type="SAM" id="SignalP"/>
    </source>
</evidence>
<protein>
    <submittedName>
        <fullName evidence="5">TPR repeat-containing protein</fullName>
    </submittedName>
</protein>
<keyword evidence="2 3" id="KW-0802">TPR repeat</keyword>
<evidence type="ECO:0000256" key="1">
    <source>
        <dbReference type="ARBA" id="ARBA00022737"/>
    </source>
</evidence>
<feature type="chain" id="PRO_5013200595" evidence="4">
    <location>
        <begin position="28"/>
        <end position="186"/>
    </location>
</feature>
<reference evidence="6" key="1">
    <citation type="submission" date="2016-11" db="EMBL/GenBank/DDBJ databases">
        <authorList>
            <person name="Varghese N."/>
            <person name="Submissions S."/>
        </authorList>
    </citation>
    <scope>NUCLEOTIDE SEQUENCE [LARGE SCALE GENOMIC DNA]</scope>
    <source>
        <strain evidence="6">DSM 28223</strain>
    </source>
</reference>
<accession>A0A1M5V1S8</accession>
<dbReference type="Gene3D" id="1.25.40.10">
    <property type="entry name" value="Tetratricopeptide repeat domain"/>
    <property type="match status" value="1"/>
</dbReference>
<keyword evidence="6" id="KW-1185">Reference proteome</keyword>
<dbReference type="Pfam" id="PF13432">
    <property type="entry name" value="TPR_16"/>
    <property type="match status" value="1"/>
</dbReference>
<dbReference type="SUPFAM" id="SSF48452">
    <property type="entry name" value="TPR-like"/>
    <property type="match status" value="1"/>
</dbReference>
<dbReference type="GO" id="GO:0051879">
    <property type="term" value="F:Hsp90 protein binding"/>
    <property type="evidence" value="ECO:0007669"/>
    <property type="project" value="TreeGrafter"/>
</dbReference>
<dbReference type="Proteomes" id="UP000184211">
    <property type="component" value="Unassembled WGS sequence"/>
</dbReference>
<dbReference type="STRING" id="870908.SAMN04488044_3047"/>
<evidence type="ECO:0000256" key="2">
    <source>
        <dbReference type="ARBA" id="ARBA00022803"/>
    </source>
</evidence>
<evidence type="ECO:0000313" key="5">
    <source>
        <dbReference type="EMBL" id="SHH69169.1"/>
    </source>
</evidence>
<dbReference type="InterPro" id="IPR011990">
    <property type="entry name" value="TPR-like_helical_dom_sf"/>
</dbReference>
<dbReference type="PANTHER" id="PTHR22904:SF534">
    <property type="match status" value="1"/>
</dbReference>
<dbReference type="InterPro" id="IPR019734">
    <property type="entry name" value="TPR_rpt"/>
</dbReference>
<keyword evidence="1" id="KW-0677">Repeat</keyword>
<gene>
    <name evidence="5" type="ORF">SAMN04488044_3047</name>
</gene>
<feature type="repeat" description="TPR" evidence="3">
    <location>
        <begin position="100"/>
        <end position="133"/>
    </location>
</feature>
<evidence type="ECO:0000256" key="3">
    <source>
        <dbReference type="PROSITE-ProRule" id="PRU00339"/>
    </source>
</evidence>
<dbReference type="SMART" id="SM00028">
    <property type="entry name" value="TPR"/>
    <property type="match status" value="3"/>
</dbReference>
<name>A0A1M5V1S8_9RHOB</name>